<dbReference type="Proteomes" id="UP001286313">
    <property type="component" value="Unassembled WGS sequence"/>
</dbReference>
<keyword evidence="2" id="KW-0472">Membrane</keyword>
<evidence type="ECO:0000313" key="3">
    <source>
        <dbReference type="EMBL" id="KAK3865785.1"/>
    </source>
</evidence>
<feature type="compositionally biased region" description="Polar residues" evidence="1">
    <location>
        <begin position="613"/>
        <end position="626"/>
    </location>
</feature>
<feature type="compositionally biased region" description="Basic and acidic residues" evidence="1">
    <location>
        <begin position="238"/>
        <end position="253"/>
    </location>
</feature>
<gene>
    <name evidence="3" type="ORF">Pcinc_028632</name>
</gene>
<evidence type="ECO:0000313" key="4">
    <source>
        <dbReference type="Proteomes" id="UP001286313"/>
    </source>
</evidence>
<feature type="region of interest" description="Disordered" evidence="1">
    <location>
        <begin position="2205"/>
        <end position="2233"/>
    </location>
</feature>
<keyword evidence="2" id="KW-0812">Transmembrane</keyword>
<feature type="region of interest" description="Disordered" evidence="1">
    <location>
        <begin position="2110"/>
        <end position="2175"/>
    </location>
</feature>
<proteinExistence type="predicted"/>
<feature type="compositionally biased region" description="Low complexity" evidence="1">
    <location>
        <begin position="829"/>
        <end position="855"/>
    </location>
</feature>
<protein>
    <submittedName>
        <fullName evidence="3">Uncharacterized protein</fullName>
    </submittedName>
</protein>
<evidence type="ECO:0000256" key="2">
    <source>
        <dbReference type="SAM" id="Phobius"/>
    </source>
</evidence>
<feature type="compositionally biased region" description="Pro residues" evidence="1">
    <location>
        <begin position="407"/>
        <end position="420"/>
    </location>
</feature>
<evidence type="ECO:0000256" key="1">
    <source>
        <dbReference type="SAM" id="MobiDB-lite"/>
    </source>
</evidence>
<feature type="compositionally biased region" description="Low complexity" evidence="1">
    <location>
        <begin position="2136"/>
        <end position="2145"/>
    </location>
</feature>
<feature type="compositionally biased region" description="Gly residues" evidence="1">
    <location>
        <begin position="1974"/>
        <end position="1986"/>
    </location>
</feature>
<feature type="compositionally biased region" description="Low complexity" evidence="1">
    <location>
        <begin position="1904"/>
        <end position="1914"/>
    </location>
</feature>
<sequence>MEIMGPSSTTTLLTLLPLPHHHQHQEGKFRSGSEGALYLTGEWGFEGSGGGGRVVESLGRVKREYSLEDFLLWTPSGDGPTEEWKHRARDTSWMRGQMITTTVFLTTTVYTTLLNPTPITATANTILTPYTKLPGPLYPVGGVGGGVEGAYGLDEGRSGGKNLGEGSSQFEVTARTPPIDPNTRTPYEYIRTRSPHQGDSSDQNPGTKGDGKGADSNDSSWLDRPQNDDHSQTSTSDVGDKSGTRDGDWRTGYDRGGPQQRKTTNYITVTKTITTPPPPPLSPLSPPVLLPITTTNPHSVLVTTTTTTTVLCSDMLYDVTDLVRPSVEYPGPSATTHTASSSSFPTPSISQTHLIHPTPATTTTTPFTQTRPYDEEDESMTLMPTSVIPSSEATTAAATAGVVLPTPELPPETTVPPTPVPTEGGGTGGEEVSETMTEEDEEGDPRSVTTQGWTEVMTEANTHEESHTPADTITTPYTTKQQQHHHNITTNNTQNTSISTNDTSSNIPNRTSTPGDEDSVTVKVTERTTYPSVHNVSVMGDGNDMSLPVTFAPDTTSTGSPGKAVDAGTLDISFLYPIASHTTDSTFDHSVTSGEEPEEVTTTATLLDTDVTESSVTGSDSVSPGNVTDAPVTPMVTEDTSSLTLHPSPIFPSTNPSDLTTPTTPTTTDPLPTFTHGLLSHWNSTPVTPHPDHTHTTFLAHPTSPDISPDLVTPTPDPETTPSDLDTSESGPSGLWVTPDGVGEGGEEGYGEKGEETSTTTTQMSYGEEVTQWGDDGELTTVMGDVPMFTTTTTENDLETTTISTDIEEPTTPSAENTMPTPAQEDISTAGDGDLTTVGTDMTTVGTDMTTVGQDMTTEGQDMTTERQDMTTEGTDMTTEGTDMTTLEGLTTVGTDMTTLEGLTTVGTDMTTLEGLTTIGTDITTVGTDMTTLEGLTTIGEGLTTDEVTTVEEPLTTLGEELTTVSEGMTTTTEELTTGTEDLTTTITTASETPTTPVEEGLTTLEEEEGLTTLEEEELTTQAETLTTTTTTTTAAEDRDDFTTHSGENITLSEEEEITTIRNDLTTTTTPPPPPVIEEHTTIGTDTEGNVSSILVISGNGGETLLLSSPQPDDESPPTASGNVTRVDTDWAGSVVESTIVSPTPGSTVVFVVDSTDLFSNETDLQTTLMPTTEDSFTEATPFDTPTNATPVDASLSTSKEEDDDDDTVGRIPSQTVPQQESPTMSSTLVTTLATTSTTPVATTVLVSSTPLLTVPPPSTTTLPVIHTSTSGGGGGGDVLCSTDTPEGTTPSDTVLETTTTTTSTTLSTTPSGTIPGTPEGDLTTGTQPSSPTPSPSNNATVPLDQRYWVRTVLEGQPQGGNSQLYWTNTEKALTELYRLAYERSNAKAMGELKQDTDGSTLVTTQGPVLTTTDYTDSFENYTTIIARVRRDVATEGPTRPTLSHLLYNTLHPSLQKYQTPQKLPKYGKVWIPVGSGKEPNVRKLLKEDQKYNLSPGLKHEKAWILFDNIMEPNRKRQGTEEENYNHSDRFKWRKNWISLDNVTLPDGKRLLSQGRYHYHDTESHHFDVYEKHHAKQRVAQRVKMKREVLQDSETMLDKSKNEINTKMMRGDHKVVVPGKRKNRMTGRKSNPPAAEALKRKHSHRLKRSAESNIPSAKGLQDQPMKPEPYQLLRGGVPLQRLRRSADSDLPAPEALRGVPSKWVRRSAETSISEAEALTGIPLERLRRSADSDLLAPEGVHVRLQNVTYNKVTNATELVYAVFDGEQRPILARDVVEAMDGVRDMEVAVKLDQIVRVKAEEYLGSTPPKNDPSKLVYAVVGGVVGIGVLVLVILMLLYLFKRHQRETRGLQPDSECASPRSQMSANVYSGGHLNLGYSSSRDEKLDSGPLASTTRDFGPPCRPSPSSSHDSFTSRQGGSISSSNARARRNLKRPGGGGALRNTTTAGGDEEGNTTQDEVTDGGRGGGRRASWTHGGGGGGGGGSRGGILRRGSSSGSGLGGGVMVDEEPVYSSPNPATVQYHPHHSTSYSTYSRLSTTTTPPHHSQHLPSTTTTTDPTTSQMKANLIQGAAVPLKDHLGPVFLPPPPLIPPPEGFDRDTTYTQLQQHHNTSDFIPGTSLPKFLPPPRVPTIINNKTTTTTTTGTTPRGQPPPAQIHAYDYDPEAPPPIPPRLYTREEAGLPPEMKDAQVEARESDVMRGTTAQDQYKRLARQPSTSSSQLSDSGGSTEGISGVPNVSRLRRRFHDLLDDAFSLLNGQRPGDKVTPLTTPSPPRKGRAKSAAIQYRVGSSGVLQEERGDGGGLEETRPWSAAAVHTSIPVWKDSQVVGVVPLDDNNTSPRSAWGEGAMSSTMAGGSGGGGYGGLGVVEVLGVSHLSISLLRHTQVLKDLVVVLVLSDLPILLPSPRVDEVVDPETGLRASDPAVPLIRAIKEELKRFKSSVTSESSST</sequence>
<dbReference type="EMBL" id="JAWQEG010003523">
    <property type="protein sequence ID" value="KAK3865785.1"/>
    <property type="molecule type" value="Genomic_DNA"/>
</dbReference>
<feature type="compositionally biased region" description="Polar residues" evidence="1">
    <location>
        <begin position="811"/>
        <end position="821"/>
    </location>
</feature>
<feature type="region of interest" description="Disordered" evidence="1">
    <location>
        <begin position="405"/>
        <end position="519"/>
    </location>
</feature>
<feature type="compositionally biased region" description="Polar residues" evidence="1">
    <location>
        <begin position="1213"/>
        <end position="1225"/>
    </location>
</feature>
<feature type="region of interest" description="Disordered" evidence="1">
    <location>
        <begin position="1283"/>
        <end position="1342"/>
    </location>
</feature>
<feature type="region of interest" description="Disordered" evidence="1">
    <location>
        <begin position="155"/>
        <end position="265"/>
    </location>
</feature>
<accession>A0AAE1F1M6</accession>
<feature type="compositionally biased region" description="Low complexity" evidence="1">
    <location>
        <begin position="469"/>
        <end position="481"/>
    </location>
</feature>
<feature type="region of interest" description="Disordered" evidence="1">
    <location>
        <begin position="1849"/>
        <end position="2058"/>
    </location>
</feature>
<feature type="compositionally biased region" description="Low complexity" evidence="1">
    <location>
        <begin position="709"/>
        <end position="725"/>
    </location>
</feature>
<feature type="region of interest" description="Disordered" evidence="1">
    <location>
        <begin position="1174"/>
        <end position="1226"/>
    </location>
</feature>
<comment type="caution">
    <text evidence="3">The sequence shown here is derived from an EMBL/GenBank/DDBJ whole genome shotgun (WGS) entry which is preliminary data.</text>
</comment>
<name>A0AAE1F1M6_PETCI</name>
<organism evidence="3 4">
    <name type="scientific">Petrolisthes cinctipes</name>
    <name type="common">Flat porcelain crab</name>
    <dbReference type="NCBI Taxonomy" id="88211"/>
    <lineage>
        <taxon>Eukaryota</taxon>
        <taxon>Metazoa</taxon>
        <taxon>Ecdysozoa</taxon>
        <taxon>Arthropoda</taxon>
        <taxon>Crustacea</taxon>
        <taxon>Multicrustacea</taxon>
        <taxon>Malacostraca</taxon>
        <taxon>Eumalacostraca</taxon>
        <taxon>Eucarida</taxon>
        <taxon>Decapoda</taxon>
        <taxon>Pleocyemata</taxon>
        <taxon>Anomura</taxon>
        <taxon>Galatheoidea</taxon>
        <taxon>Porcellanidae</taxon>
        <taxon>Petrolisthes</taxon>
    </lineage>
</organism>
<feature type="compositionally biased region" description="Low complexity" evidence="1">
    <location>
        <begin position="2214"/>
        <end position="2225"/>
    </location>
</feature>
<feature type="region of interest" description="Disordered" evidence="1">
    <location>
        <begin position="808"/>
        <end position="882"/>
    </location>
</feature>
<feature type="transmembrane region" description="Helical" evidence="2">
    <location>
        <begin position="1815"/>
        <end position="1840"/>
    </location>
</feature>
<feature type="region of interest" description="Disordered" evidence="1">
    <location>
        <begin position="701"/>
        <end position="764"/>
    </location>
</feature>
<feature type="compositionally biased region" description="Low complexity" evidence="1">
    <location>
        <begin position="488"/>
        <end position="507"/>
    </location>
</feature>
<feature type="compositionally biased region" description="Acidic residues" evidence="1">
    <location>
        <begin position="431"/>
        <end position="443"/>
    </location>
</feature>
<keyword evidence="4" id="KW-1185">Reference proteome</keyword>
<feature type="region of interest" description="Disordered" evidence="1">
    <location>
        <begin position="1620"/>
        <end position="1669"/>
    </location>
</feature>
<feature type="compositionally biased region" description="Low complexity" evidence="1">
    <location>
        <begin position="871"/>
        <end position="882"/>
    </location>
</feature>
<feature type="compositionally biased region" description="Low complexity" evidence="1">
    <location>
        <begin position="1289"/>
        <end position="1330"/>
    </location>
</feature>
<keyword evidence="2" id="KW-1133">Transmembrane helix</keyword>
<feature type="region of interest" description="Disordered" evidence="1">
    <location>
        <begin position="2255"/>
        <end position="2281"/>
    </location>
</feature>
<feature type="compositionally biased region" description="Low complexity" evidence="1">
    <location>
        <begin position="2026"/>
        <end position="2058"/>
    </location>
</feature>
<feature type="compositionally biased region" description="Low complexity" evidence="1">
    <location>
        <begin position="330"/>
        <end position="350"/>
    </location>
</feature>
<feature type="compositionally biased region" description="Low complexity" evidence="1">
    <location>
        <begin position="357"/>
        <end position="371"/>
    </location>
</feature>
<feature type="compositionally biased region" description="Low complexity" evidence="1">
    <location>
        <begin position="652"/>
        <end position="664"/>
    </location>
</feature>
<reference evidence="3" key="1">
    <citation type="submission" date="2023-10" db="EMBL/GenBank/DDBJ databases">
        <title>Genome assemblies of two species of porcelain crab, Petrolisthes cinctipes and Petrolisthes manimaculis (Anomura: Porcellanidae).</title>
        <authorList>
            <person name="Angst P."/>
        </authorList>
    </citation>
    <scope>NUCLEOTIDE SEQUENCE</scope>
    <source>
        <strain evidence="3">PB745_01</strain>
        <tissue evidence="3">Gill</tissue>
    </source>
</reference>
<feature type="compositionally biased region" description="Polar residues" evidence="1">
    <location>
        <begin position="1174"/>
        <end position="1198"/>
    </location>
</feature>
<feature type="region of interest" description="Disordered" evidence="1">
    <location>
        <begin position="612"/>
        <end position="664"/>
    </location>
</feature>
<feature type="region of interest" description="Disordered" evidence="1">
    <location>
        <begin position="328"/>
        <end position="372"/>
    </location>
</feature>
<feature type="compositionally biased region" description="Polar residues" evidence="1">
    <location>
        <begin position="195"/>
        <end position="206"/>
    </location>
</feature>